<dbReference type="AlphaFoldDB" id="A0A016TYM5"/>
<accession>A0A016TYM5</accession>
<gene>
    <name evidence="1" type="primary">Acey_s0069.g357</name>
    <name evidence="1" type="ORF">Y032_0069g357</name>
</gene>
<proteinExistence type="predicted"/>
<evidence type="ECO:0000313" key="1">
    <source>
        <dbReference type="EMBL" id="EYC07707.1"/>
    </source>
</evidence>
<evidence type="ECO:0000313" key="2">
    <source>
        <dbReference type="Proteomes" id="UP000024635"/>
    </source>
</evidence>
<sequence length="70" mass="8412">MNKFRENPNSPLHRQFHSARRSRAAFFSTPWMGYRYRRPQFGSLAECKRWGFRCGPVFAQSQHPFRCSML</sequence>
<comment type="caution">
    <text evidence="1">The sequence shown here is derived from an EMBL/GenBank/DDBJ whole genome shotgun (WGS) entry which is preliminary data.</text>
</comment>
<keyword evidence="2" id="KW-1185">Reference proteome</keyword>
<organism evidence="1 2">
    <name type="scientific">Ancylostoma ceylanicum</name>
    <dbReference type="NCBI Taxonomy" id="53326"/>
    <lineage>
        <taxon>Eukaryota</taxon>
        <taxon>Metazoa</taxon>
        <taxon>Ecdysozoa</taxon>
        <taxon>Nematoda</taxon>
        <taxon>Chromadorea</taxon>
        <taxon>Rhabditida</taxon>
        <taxon>Rhabditina</taxon>
        <taxon>Rhabditomorpha</taxon>
        <taxon>Strongyloidea</taxon>
        <taxon>Ancylostomatidae</taxon>
        <taxon>Ancylostomatinae</taxon>
        <taxon>Ancylostoma</taxon>
    </lineage>
</organism>
<dbReference type="EMBL" id="JARK01001405">
    <property type="protein sequence ID" value="EYC07707.1"/>
    <property type="molecule type" value="Genomic_DNA"/>
</dbReference>
<protein>
    <submittedName>
        <fullName evidence="1">Uncharacterized protein</fullName>
    </submittedName>
</protein>
<dbReference type="Proteomes" id="UP000024635">
    <property type="component" value="Unassembled WGS sequence"/>
</dbReference>
<name>A0A016TYM5_9BILA</name>
<reference evidence="2" key="1">
    <citation type="journal article" date="2015" name="Nat. Genet.">
        <title>The genome and transcriptome of the zoonotic hookworm Ancylostoma ceylanicum identify infection-specific gene families.</title>
        <authorList>
            <person name="Schwarz E.M."/>
            <person name="Hu Y."/>
            <person name="Antoshechkin I."/>
            <person name="Miller M.M."/>
            <person name="Sternberg P.W."/>
            <person name="Aroian R.V."/>
        </authorList>
    </citation>
    <scope>NUCLEOTIDE SEQUENCE</scope>
    <source>
        <strain evidence="2">HY135</strain>
    </source>
</reference>